<protein>
    <submittedName>
        <fullName evidence="4">DnaJ domain-containing protein</fullName>
    </submittedName>
</protein>
<dbReference type="Pfam" id="PF00226">
    <property type="entry name" value="DnaJ"/>
    <property type="match status" value="1"/>
</dbReference>
<dbReference type="GO" id="GO:0042026">
    <property type="term" value="P:protein refolding"/>
    <property type="evidence" value="ECO:0007669"/>
    <property type="project" value="TreeGrafter"/>
</dbReference>
<dbReference type="Pfam" id="PF01556">
    <property type="entry name" value="DnaJ_C"/>
    <property type="match status" value="1"/>
</dbReference>
<dbReference type="GO" id="GO:0005737">
    <property type="term" value="C:cytoplasm"/>
    <property type="evidence" value="ECO:0007669"/>
    <property type="project" value="TreeGrafter"/>
</dbReference>
<dbReference type="InterPro" id="IPR036869">
    <property type="entry name" value="J_dom_sf"/>
</dbReference>
<reference evidence="4 5" key="1">
    <citation type="submission" date="2016-10" db="EMBL/GenBank/DDBJ databases">
        <authorList>
            <person name="de Groot N.N."/>
        </authorList>
    </citation>
    <scope>NUCLEOTIDE SEQUENCE [LARGE SCALE GENOMIC DNA]</scope>
    <source>
        <strain evidence="4 5">DSM 22220</strain>
    </source>
</reference>
<dbReference type="Proteomes" id="UP000199344">
    <property type="component" value="Unassembled WGS sequence"/>
</dbReference>
<name>A0A1G7EL37_9RHOB</name>
<dbReference type="SUPFAM" id="SSF46565">
    <property type="entry name" value="Chaperone J-domain"/>
    <property type="match status" value="1"/>
</dbReference>
<dbReference type="Gene3D" id="2.60.260.20">
    <property type="entry name" value="Urease metallochaperone UreE, N-terminal domain"/>
    <property type="match status" value="2"/>
</dbReference>
<dbReference type="PROSITE" id="PS50076">
    <property type="entry name" value="DNAJ_2"/>
    <property type="match status" value="1"/>
</dbReference>
<dbReference type="AlphaFoldDB" id="A0A1G7EL37"/>
<dbReference type="PRINTS" id="PR00625">
    <property type="entry name" value="JDOMAIN"/>
</dbReference>
<dbReference type="FunFam" id="2.60.260.20:FF:000013">
    <property type="entry name" value="DnaJ subfamily B member 11"/>
    <property type="match status" value="1"/>
</dbReference>
<dbReference type="InterPro" id="IPR018253">
    <property type="entry name" value="DnaJ_domain_CS"/>
</dbReference>
<evidence type="ECO:0000256" key="2">
    <source>
        <dbReference type="SAM" id="MobiDB-lite"/>
    </source>
</evidence>
<evidence type="ECO:0000256" key="1">
    <source>
        <dbReference type="ARBA" id="ARBA00023186"/>
    </source>
</evidence>
<dbReference type="InterPro" id="IPR001623">
    <property type="entry name" value="DnaJ_domain"/>
</dbReference>
<feature type="region of interest" description="Disordered" evidence="2">
    <location>
        <begin position="118"/>
        <end position="148"/>
    </location>
</feature>
<keyword evidence="1" id="KW-0143">Chaperone</keyword>
<sequence>MDDPYQALGLTKSASQDEIKKAYRKIAKTDHPDLNPDPAASERFKAAAAAYDLLKDPEQRARFDAGEIDAQGQERPQQQYYRDFAERGENPYRQYSSAGYGDFSDVFEDLFGARAGRGGGGPGAGMGDDFGGGQQDFGGFRRSGGGQGFDMRGQDVRYDLEVDFMTAAKGGATRITLPDGNSLEVKIPEGAADGQTIRLRGKGGEGYGQGGRGDAYLTLHVGDHPDWRRDGNDVTLTLPISLDEAVLGGKVQVPTLSGAVSMNLPKGASTGQRLRLKGKGIKGGNQYVELKVVMPPQIDAELAAFMEEWRAGHAYDPRKGMGG</sequence>
<evidence type="ECO:0000259" key="3">
    <source>
        <dbReference type="PROSITE" id="PS50076"/>
    </source>
</evidence>
<dbReference type="PROSITE" id="PS00636">
    <property type="entry name" value="DNAJ_1"/>
    <property type="match status" value="1"/>
</dbReference>
<evidence type="ECO:0000313" key="4">
    <source>
        <dbReference type="EMBL" id="SDE64433.1"/>
    </source>
</evidence>
<proteinExistence type="predicted"/>
<dbReference type="PANTHER" id="PTHR43096:SF52">
    <property type="entry name" value="DNAJ HOMOLOG 1, MITOCHONDRIAL-RELATED"/>
    <property type="match status" value="1"/>
</dbReference>
<dbReference type="EMBL" id="FNAH01000009">
    <property type="protein sequence ID" value="SDE64433.1"/>
    <property type="molecule type" value="Genomic_DNA"/>
</dbReference>
<dbReference type="SUPFAM" id="SSF49493">
    <property type="entry name" value="HSP40/DnaJ peptide-binding domain"/>
    <property type="match status" value="2"/>
</dbReference>
<dbReference type="PANTHER" id="PTHR43096">
    <property type="entry name" value="DNAJ HOMOLOG 1, MITOCHONDRIAL-RELATED"/>
    <property type="match status" value="1"/>
</dbReference>
<dbReference type="Gene3D" id="1.10.287.110">
    <property type="entry name" value="DnaJ domain"/>
    <property type="match status" value="1"/>
</dbReference>
<gene>
    <name evidence="4" type="ORF">SAMN05421538_10914</name>
</gene>
<feature type="domain" description="J" evidence="3">
    <location>
        <begin position="3"/>
        <end position="67"/>
    </location>
</feature>
<dbReference type="GO" id="GO:0051082">
    <property type="term" value="F:unfolded protein binding"/>
    <property type="evidence" value="ECO:0007669"/>
    <property type="project" value="InterPro"/>
</dbReference>
<accession>A0A1G7EL37</accession>
<dbReference type="STRING" id="591205.SAMN05421538_10914"/>
<dbReference type="SMART" id="SM00271">
    <property type="entry name" value="DnaJ"/>
    <property type="match status" value="1"/>
</dbReference>
<dbReference type="InterPro" id="IPR002939">
    <property type="entry name" value="DnaJ_C"/>
</dbReference>
<dbReference type="CDD" id="cd06257">
    <property type="entry name" value="DnaJ"/>
    <property type="match status" value="1"/>
</dbReference>
<keyword evidence="5" id="KW-1185">Reference proteome</keyword>
<evidence type="ECO:0000313" key="5">
    <source>
        <dbReference type="Proteomes" id="UP000199344"/>
    </source>
</evidence>
<dbReference type="InterPro" id="IPR008971">
    <property type="entry name" value="HSP40/DnaJ_pept-bd"/>
</dbReference>
<dbReference type="CDD" id="cd10747">
    <property type="entry name" value="DnaJ_C"/>
    <property type="match status" value="1"/>
</dbReference>
<organism evidence="4 5">
    <name type="scientific">Paracoccus isoporae</name>
    <dbReference type="NCBI Taxonomy" id="591205"/>
    <lineage>
        <taxon>Bacteria</taxon>
        <taxon>Pseudomonadati</taxon>
        <taxon>Pseudomonadota</taxon>
        <taxon>Alphaproteobacteria</taxon>
        <taxon>Rhodobacterales</taxon>
        <taxon>Paracoccaceae</taxon>
        <taxon>Paracoccus</taxon>
    </lineage>
</organism>